<dbReference type="EMBL" id="KZ824538">
    <property type="protein sequence ID" value="RAK92822.1"/>
    <property type="molecule type" value="Genomic_DNA"/>
</dbReference>
<evidence type="ECO:0000313" key="1">
    <source>
        <dbReference type="EMBL" id="RAK92822.1"/>
    </source>
</evidence>
<keyword evidence="2" id="KW-1185">Reference proteome</keyword>
<dbReference type="Proteomes" id="UP000249748">
    <property type="component" value="Unassembled WGS sequence"/>
</dbReference>
<evidence type="ECO:0000313" key="2">
    <source>
        <dbReference type="Proteomes" id="UP000249748"/>
    </source>
</evidence>
<organism evidence="1 2">
    <name type="scientific">Aspergillus costaricaensis CBS 115574</name>
    <dbReference type="NCBI Taxonomy" id="1448317"/>
    <lineage>
        <taxon>Eukaryota</taxon>
        <taxon>Fungi</taxon>
        <taxon>Dikarya</taxon>
        <taxon>Ascomycota</taxon>
        <taxon>Pezizomycotina</taxon>
        <taxon>Eurotiomycetes</taxon>
        <taxon>Eurotiomycetidae</taxon>
        <taxon>Eurotiales</taxon>
        <taxon>Aspergillaceae</taxon>
        <taxon>Aspergillus</taxon>
        <taxon>Aspergillus subgen. Circumdati</taxon>
    </lineage>
</organism>
<protein>
    <submittedName>
        <fullName evidence="1">Uncharacterized protein</fullName>
    </submittedName>
</protein>
<accession>A0ACD1IR01</accession>
<name>A0ACD1IR01_9EURO</name>
<sequence length="316" mass="35773">MSSAPSQHLPADRTEWEKAVKGHELDKETIHGAELVSGSKIGYKQFLLLRVLWKVQSSLKTLPERIKRLIPDATAMLEDYPSWKTYCNGFGMSINPEGNFTIVRYYQQMAARTKGIIRPSTFDTPIALRTRNKLKEKVFDVSKLQLNSPKTPSTNPKDPPKTPESNSDDDDDDDDSLVYDQEEPEFITPAAQVPKELRGQLFPPTKDEQIVNTALVEASFEARTDGYLDDGNENAYALIEVKPVIRSSKPSLIQMQESAQMVGWLMNNGDTDIERLGIHISQNRHEIFLTIAEYDDDYVAYLKNKPPKSQNRGARN</sequence>
<proteinExistence type="predicted"/>
<reference evidence="1" key="1">
    <citation type="submission" date="2018-02" db="EMBL/GenBank/DDBJ databases">
        <title>The genomes of Aspergillus section Nigri reveals drivers in fungal speciation.</title>
        <authorList>
            <consortium name="DOE Joint Genome Institute"/>
            <person name="Vesth T.C."/>
            <person name="Nybo J."/>
            <person name="Theobald S."/>
            <person name="Brandl J."/>
            <person name="Frisvad J.C."/>
            <person name="Nielsen K.F."/>
            <person name="Lyhne E.K."/>
            <person name="Kogle M.E."/>
            <person name="Kuo A."/>
            <person name="Riley R."/>
            <person name="Clum A."/>
            <person name="Nolan M."/>
            <person name="Lipzen A."/>
            <person name="Salamov A."/>
            <person name="Henrissat B."/>
            <person name="Wiebenga A."/>
            <person name="De vries R.P."/>
            <person name="Grigoriev I.V."/>
            <person name="Mortensen U.H."/>
            <person name="Andersen M.R."/>
            <person name="Baker S.E."/>
        </authorList>
    </citation>
    <scope>NUCLEOTIDE SEQUENCE</scope>
    <source>
        <strain evidence="1">CBS 115574</strain>
    </source>
</reference>
<gene>
    <name evidence="1" type="ORF">BO79DRAFT_251328</name>
</gene>